<evidence type="ECO:0000313" key="4">
    <source>
        <dbReference type="Proteomes" id="UP000323866"/>
    </source>
</evidence>
<dbReference type="AlphaFoldDB" id="A0A5M8QBX2"/>
<feature type="transmembrane region" description="Helical" evidence="1">
    <location>
        <begin position="146"/>
        <end position="171"/>
    </location>
</feature>
<keyword evidence="5" id="KW-1185">Reference proteome</keyword>
<feature type="transmembrane region" description="Helical" evidence="1">
    <location>
        <begin position="210"/>
        <end position="229"/>
    </location>
</feature>
<dbReference type="EMBL" id="JBGOGF010000004">
    <property type="protein sequence ID" value="MFA1771290.1"/>
    <property type="molecule type" value="Genomic_DNA"/>
</dbReference>
<evidence type="ECO:0000313" key="2">
    <source>
        <dbReference type="EMBL" id="KAA6432551.1"/>
    </source>
</evidence>
<name>A0A5M8QBX2_9BACT</name>
<protein>
    <recommendedName>
        <fullName evidence="6">DUF2029 domain-containing protein</fullName>
    </recommendedName>
</protein>
<sequence>MKAKIPLWYGLGLGLVLRLVLLLAMPALSDDYARFLWDGHLLQNGLNPYLNLPSDWMEVGAPLPAGLSPALYQTLNSPQYYSVYPPVCQFIFWVSTLIKGDVLASVVMMRVCVMLAEAGTLWLLPKVLQRLHLPPAQALWYALNPAVILELTGNLHFEAFMIFFLVSAFYFFSGKRWALAAVCLGLSVGSKLLPLLLLPLLPRYLGWPKAVAVGLLVGLTLLLLFSPFLSPDLVAHLGSSLTLYFQKFEFNASVYYLLRAVGFWLAGFNLISFLGLGLPILTLAGALWLGFGQPAQPKSFPWLVIASLGLMSLYFFLSTTVHPWYLSTLVALACGTRYRFPMVWSGMAILSYAAYQTTAYRENLWLVALEYGVVFFFLGWEWRKERQKHASVFAG</sequence>
<keyword evidence="1" id="KW-1133">Transmembrane helix</keyword>
<gene>
    <name evidence="3" type="ORF">ACD591_08305</name>
    <name evidence="2" type="ORF">FOE74_15805</name>
</gene>
<dbReference type="Proteomes" id="UP001570846">
    <property type="component" value="Unassembled WGS sequence"/>
</dbReference>
<keyword evidence="1" id="KW-0812">Transmembrane</keyword>
<reference evidence="2 4" key="2">
    <citation type="submission" date="2019-09" db="EMBL/GenBank/DDBJ databases">
        <title>A bacterium isolated from glacier soil.</title>
        <authorList>
            <person name="Liu Q."/>
        </authorList>
    </citation>
    <scope>NUCLEOTIDE SEQUENCE [LARGE SCALE GENOMIC DNA]</scope>
    <source>
        <strain evidence="2 4">MDT1-10-3</strain>
    </source>
</reference>
<feature type="transmembrane region" description="Helical" evidence="1">
    <location>
        <begin position="177"/>
        <end position="198"/>
    </location>
</feature>
<dbReference type="OrthoDB" id="1491846at2"/>
<evidence type="ECO:0000313" key="5">
    <source>
        <dbReference type="Proteomes" id="UP001570846"/>
    </source>
</evidence>
<evidence type="ECO:0000313" key="3">
    <source>
        <dbReference type="EMBL" id="MFA1771290.1"/>
    </source>
</evidence>
<dbReference type="EMBL" id="VKKZ01000022">
    <property type="protein sequence ID" value="KAA6432551.1"/>
    <property type="molecule type" value="Genomic_DNA"/>
</dbReference>
<comment type="caution">
    <text evidence="2">The sequence shown here is derived from an EMBL/GenBank/DDBJ whole genome shotgun (WGS) entry which is preliminary data.</text>
</comment>
<accession>A0A5M8QBX2</accession>
<feature type="transmembrane region" description="Helical" evidence="1">
    <location>
        <begin position="363"/>
        <end position="380"/>
    </location>
</feature>
<keyword evidence="1" id="KW-0472">Membrane</keyword>
<feature type="transmembrane region" description="Helical" evidence="1">
    <location>
        <begin position="102"/>
        <end position="125"/>
    </location>
</feature>
<feature type="transmembrane region" description="Helical" evidence="1">
    <location>
        <begin position="270"/>
        <end position="291"/>
    </location>
</feature>
<evidence type="ECO:0008006" key="6">
    <source>
        <dbReference type="Google" id="ProtNLM"/>
    </source>
</evidence>
<reference evidence="2 4" key="1">
    <citation type="submission" date="2019-07" db="EMBL/GenBank/DDBJ databases">
        <authorList>
            <person name="Qu J.-H."/>
        </authorList>
    </citation>
    <scope>NUCLEOTIDE SEQUENCE [LARGE SCALE GENOMIC DNA]</scope>
    <source>
        <strain evidence="2 4">MDT1-10-3</strain>
    </source>
</reference>
<dbReference type="Proteomes" id="UP000323866">
    <property type="component" value="Unassembled WGS sequence"/>
</dbReference>
<dbReference type="RefSeq" id="WP_149099582.1">
    <property type="nucleotide sequence ID" value="NZ_BMMG01000005.1"/>
</dbReference>
<feature type="transmembrane region" description="Helical" evidence="1">
    <location>
        <begin position="303"/>
        <end position="326"/>
    </location>
</feature>
<reference evidence="3 5" key="3">
    <citation type="submission" date="2024-08" db="EMBL/GenBank/DDBJ databases">
        <authorList>
            <person name="Wei W."/>
        </authorList>
    </citation>
    <scope>NUCLEOTIDE SEQUENCE [LARGE SCALE GENOMIC DNA]</scope>
    <source>
        <strain evidence="3 5">XU2</strain>
    </source>
</reference>
<proteinExistence type="predicted"/>
<organism evidence="2 4">
    <name type="scientific">Rufibacter glacialis</name>
    <dbReference type="NCBI Taxonomy" id="1259555"/>
    <lineage>
        <taxon>Bacteria</taxon>
        <taxon>Pseudomonadati</taxon>
        <taxon>Bacteroidota</taxon>
        <taxon>Cytophagia</taxon>
        <taxon>Cytophagales</taxon>
        <taxon>Hymenobacteraceae</taxon>
        <taxon>Rufibacter</taxon>
    </lineage>
</organism>
<dbReference type="Pfam" id="PF26314">
    <property type="entry name" value="MptA_B_family"/>
    <property type="match status" value="1"/>
</dbReference>
<evidence type="ECO:0000256" key="1">
    <source>
        <dbReference type="SAM" id="Phobius"/>
    </source>
</evidence>